<dbReference type="CDD" id="cd00570">
    <property type="entry name" value="GST_N_family"/>
    <property type="match status" value="1"/>
</dbReference>
<evidence type="ECO:0000259" key="2">
    <source>
        <dbReference type="PROSITE" id="PS50404"/>
    </source>
</evidence>
<evidence type="ECO:0000313" key="4">
    <source>
        <dbReference type="Proteomes" id="UP000000647"/>
    </source>
</evidence>
<dbReference type="AlphaFoldDB" id="A1WTJ5"/>
<dbReference type="InterPro" id="IPR011767">
    <property type="entry name" value="GLR_AS"/>
</dbReference>
<dbReference type="PROSITE" id="PS51354">
    <property type="entry name" value="GLUTAREDOXIN_2"/>
    <property type="match status" value="1"/>
</dbReference>
<reference evidence="3 4" key="2">
    <citation type="journal article" date="2013" name="Stand. Genomic Sci.">
        <title>Complete genome sequence of Halorhodospira halophila SL1.</title>
        <authorList>
            <person name="Challacombe J.F."/>
            <person name="Majid S."/>
            <person name="Deole R."/>
            <person name="Brettin T.S."/>
            <person name="Bruce D."/>
            <person name="Delano S.F."/>
            <person name="Detter J.C."/>
            <person name="Gleasner C.D."/>
            <person name="Han C.S."/>
            <person name="Misra M."/>
            <person name="Reitenga K.G."/>
            <person name="Mikhailova N."/>
            <person name="Woyke T."/>
            <person name="Pitluck S."/>
            <person name="Nolan M."/>
            <person name="Land M.L."/>
            <person name="Saunders E."/>
            <person name="Tapia R."/>
            <person name="Lapidus A."/>
            <person name="Ivanova N."/>
            <person name="Hoff W.D."/>
        </authorList>
    </citation>
    <scope>NUCLEOTIDE SEQUENCE [LARGE SCALE GENOMIC DNA]</scope>
    <source>
        <strain evidence="4">DSM 244 / SL1</strain>
    </source>
</reference>
<dbReference type="Gene3D" id="3.40.30.10">
    <property type="entry name" value="Glutaredoxin"/>
    <property type="match status" value="1"/>
</dbReference>
<gene>
    <name evidence="3" type="ordered locus">Hhal_0213</name>
</gene>
<protein>
    <submittedName>
        <fullName evidence="3">Glutaredoxin</fullName>
    </submittedName>
</protein>
<dbReference type="eggNOG" id="COG0695">
    <property type="taxonomic scope" value="Bacteria"/>
</dbReference>
<keyword evidence="4" id="KW-1185">Reference proteome</keyword>
<proteinExistence type="predicted"/>
<dbReference type="InterPro" id="IPR004045">
    <property type="entry name" value="Glutathione_S-Trfase_N"/>
</dbReference>
<dbReference type="EMBL" id="CP000544">
    <property type="protein sequence ID" value="ABM61007.1"/>
    <property type="molecule type" value="Genomic_DNA"/>
</dbReference>
<sequence>MSDERPAASPSEDPGEQRRLQRRIDRAVEGLVLYERPWCPFCMRVNLTLRSLGIDLERRDIGQDPQAARELEEQGGKRMVPCLYIPDGGAGQWLYESGDIAAYLSALVEELGPDTREG</sequence>
<dbReference type="KEGG" id="hha:Hhal_0213"/>
<feature type="domain" description="GST N-terminal" evidence="2">
    <location>
        <begin position="29"/>
        <end position="112"/>
    </location>
</feature>
<feature type="region of interest" description="Disordered" evidence="1">
    <location>
        <begin position="1"/>
        <end position="21"/>
    </location>
</feature>
<evidence type="ECO:0000256" key="1">
    <source>
        <dbReference type="SAM" id="MobiDB-lite"/>
    </source>
</evidence>
<dbReference type="SUPFAM" id="SSF52833">
    <property type="entry name" value="Thioredoxin-like"/>
    <property type="match status" value="1"/>
</dbReference>
<accession>A1WTJ5</accession>
<reference evidence="4" key="1">
    <citation type="submission" date="2006-12" db="EMBL/GenBank/DDBJ databases">
        <title>Complete sequence of Halorhodospira halophila SL1.</title>
        <authorList>
            <consortium name="US DOE Joint Genome Institute"/>
            <person name="Copeland A."/>
            <person name="Lucas S."/>
            <person name="Lapidus A."/>
            <person name="Barry K."/>
            <person name="Detter J.C."/>
            <person name="Glavina del Rio T."/>
            <person name="Hammon N."/>
            <person name="Israni S."/>
            <person name="Dalin E."/>
            <person name="Tice H."/>
            <person name="Pitluck S."/>
            <person name="Saunders E."/>
            <person name="Brettin T."/>
            <person name="Bruce D."/>
            <person name="Han C."/>
            <person name="Tapia R."/>
            <person name="Schmutz J."/>
            <person name="Larimer F."/>
            <person name="Land M."/>
            <person name="Hauser L."/>
            <person name="Kyrpides N."/>
            <person name="Mikhailova N."/>
            <person name="Hoff W."/>
            <person name="Richardson P."/>
        </authorList>
    </citation>
    <scope>NUCLEOTIDE SEQUENCE [LARGE SCALE GENOMIC DNA]</scope>
    <source>
        <strain evidence="4">DSM 244 / SL1</strain>
    </source>
</reference>
<dbReference type="Pfam" id="PF00462">
    <property type="entry name" value="Glutaredoxin"/>
    <property type="match status" value="1"/>
</dbReference>
<dbReference type="InterPro" id="IPR036249">
    <property type="entry name" value="Thioredoxin-like_sf"/>
</dbReference>
<name>A1WTJ5_HALHL</name>
<dbReference type="InterPro" id="IPR002109">
    <property type="entry name" value="Glutaredoxin"/>
</dbReference>
<dbReference type="Proteomes" id="UP000000647">
    <property type="component" value="Chromosome"/>
</dbReference>
<dbReference type="OrthoDB" id="9793736at2"/>
<organism evidence="3 4">
    <name type="scientific">Halorhodospira halophila (strain DSM 244 / SL1)</name>
    <name type="common">Ectothiorhodospira halophila (strain DSM 244 / SL1)</name>
    <dbReference type="NCBI Taxonomy" id="349124"/>
    <lineage>
        <taxon>Bacteria</taxon>
        <taxon>Pseudomonadati</taxon>
        <taxon>Pseudomonadota</taxon>
        <taxon>Gammaproteobacteria</taxon>
        <taxon>Chromatiales</taxon>
        <taxon>Ectothiorhodospiraceae</taxon>
        <taxon>Halorhodospira</taxon>
    </lineage>
</organism>
<dbReference type="STRING" id="349124.Hhal_0213"/>
<dbReference type="PROSITE" id="PS00195">
    <property type="entry name" value="GLUTAREDOXIN_1"/>
    <property type="match status" value="1"/>
</dbReference>
<dbReference type="RefSeq" id="WP_011813030.1">
    <property type="nucleotide sequence ID" value="NC_008789.1"/>
</dbReference>
<dbReference type="PROSITE" id="PS50404">
    <property type="entry name" value="GST_NTER"/>
    <property type="match status" value="1"/>
</dbReference>
<dbReference type="HOGENOM" id="CLU_2069828_0_0_6"/>
<evidence type="ECO:0000313" key="3">
    <source>
        <dbReference type="EMBL" id="ABM61007.1"/>
    </source>
</evidence>